<dbReference type="GeneID" id="27692412"/>
<dbReference type="OrthoDB" id="2133642at2759"/>
<protein>
    <submittedName>
        <fullName evidence="3">Uncharacterized protein</fullName>
    </submittedName>
</protein>
<accession>A0A0L0HE56</accession>
<feature type="chain" id="PRO_5005539988" evidence="2">
    <location>
        <begin position="17"/>
        <end position="208"/>
    </location>
</feature>
<feature type="signal peptide" evidence="2">
    <location>
        <begin position="1"/>
        <end position="16"/>
    </location>
</feature>
<organism evidence="3 4">
    <name type="scientific">Spizellomyces punctatus (strain DAOM BR117)</name>
    <dbReference type="NCBI Taxonomy" id="645134"/>
    <lineage>
        <taxon>Eukaryota</taxon>
        <taxon>Fungi</taxon>
        <taxon>Fungi incertae sedis</taxon>
        <taxon>Chytridiomycota</taxon>
        <taxon>Chytridiomycota incertae sedis</taxon>
        <taxon>Chytridiomycetes</taxon>
        <taxon>Spizellomycetales</taxon>
        <taxon>Spizellomycetaceae</taxon>
        <taxon>Spizellomyces</taxon>
    </lineage>
</organism>
<dbReference type="InParanoid" id="A0A0L0HE56"/>
<dbReference type="EMBL" id="KQ257458">
    <property type="protein sequence ID" value="KNC99301.1"/>
    <property type="molecule type" value="Genomic_DNA"/>
</dbReference>
<evidence type="ECO:0000313" key="3">
    <source>
        <dbReference type="EMBL" id="KNC99301.1"/>
    </source>
</evidence>
<dbReference type="Proteomes" id="UP000053201">
    <property type="component" value="Unassembled WGS sequence"/>
</dbReference>
<dbReference type="AlphaFoldDB" id="A0A0L0HE56"/>
<dbReference type="VEuPathDB" id="FungiDB:SPPG_09287"/>
<proteinExistence type="predicted"/>
<evidence type="ECO:0000313" key="4">
    <source>
        <dbReference type="Proteomes" id="UP000053201"/>
    </source>
</evidence>
<feature type="region of interest" description="Disordered" evidence="1">
    <location>
        <begin position="160"/>
        <end position="184"/>
    </location>
</feature>
<keyword evidence="2" id="KW-0732">Signal</keyword>
<gene>
    <name evidence="3" type="ORF">SPPG_09287</name>
</gene>
<dbReference type="RefSeq" id="XP_016607341.1">
    <property type="nucleotide sequence ID" value="XM_016757445.1"/>
</dbReference>
<evidence type="ECO:0000256" key="1">
    <source>
        <dbReference type="SAM" id="MobiDB-lite"/>
    </source>
</evidence>
<evidence type="ECO:0000256" key="2">
    <source>
        <dbReference type="SAM" id="SignalP"/>
    </source>
</evidence>
<reference evidence="3 4" key="1">
    <citation type="submission" date="2009-08" db="EMBL/GenBank/DDBJ databases">
        <title>The Genome Sequence of Spizellomyces punctatus strain DAOM BR117.</title>
        <authorList>
            <consortium name="The Broad Institute Genome Sequencing Platform"/>
            <person name="Russ C."/>
            <person name="Cuomo C."/>
            <person name="Shea T."/>
            <person name="Young S.K."/>
            <person name="Zeng Q."/>
            <person name="Koehrsen M."/>
            <person name="Haas B."/>
            <person name="Borodovsky M."/>
            <person name="Guigo R."/>
            <person name="Alvarado L."/>
            <person name="Berlin A."/>
            <person name="Bochicchio J."/>
            <person name="Borenstein D."/>
            <person name="Chapman S."/>
            <person name="Chen Z."/>
            <person name="Engels R."/>
            <person name="Freedman E."/>
            <person name="Gellesch M."/>
            <person name="Goldberg J."/>
            <person name="Griggs A."/>
            <person name="Gujja S."/>
            <person name="Heiman D."/>
            <person name="Hepburn T."/>
            <person name="Howarth C."/>
            <person name="Jen D."/>
            <person name="Larson L."/>
            <person name="Lewis B."/>
            <person name="Mehta T."/>
            <person name="Park D."/>
            <person name="Pearson M."/>
            <person name="Roberts A."/>
            <person name="Saif S."/>
            <person name="Shenoy N."/>
            <person name="Sisk P."/>
            <person name="Stolte C."/>
            <person name="Sykes S."/>
            <person name="Thomson T."/>
            <person name="Walk T."/>
            <person name="White J."/>
            <person name="Yandava C."/>
            <person name="Burger G."/>
            <person name="Gray M.W."/>
            <person name="Holland P.W.H."/>
            <person name="King N."/>
            <person name="Lang F.B.F."/>
            <person name="Roger A.J."/>
            <person name="Ruiz-Trillo I."/>
            <person name="Lander E."/>
            <person name="Nusbaum C."/>
        </authorList>
    </citation>
    <scope>NUCLEOTIDE SEQUENCE [LARGE SCALE GENOMIC DNA]</scope>
    <source>
        <strain evidence="3 4">DAOM BR117</strain>
    </source>
</reference>
<feature type="compositionally biased region" description="Polar residues" evidence="1">
    <location>
        <begin position="160"/>
        <end position="183"/>
    </location>
</feature>
<name>A0A0L0HE56_SPIPD</name>
<feature type="region of interest" description="Disordered" evidence="1">
    <location>
        <begin position="22"/>
        <end position="46"/>
    </location>
</feature>
<sequence>MRFIIALLLLVIPCMAQLESPSGQHTSHHLTHHLSTTVSPTPAPGREPRIQHPPFEDDLNALKAAWNSSRFAGKRKAHGPYTTLVGLLEGQLYINPLKLDEAIHNLVNVLPVSSSNVTAILNAVEMLRQDFAVSLSTQSLPYKPIPLTVLPTAVLEPSATVTEQPTLTPEPTSNVAGANSNDAGSKAPPHLEVTLVLVLLTVIFVAGW</sequence>
<keyword evidence="4" id="KW-1185">Reference proteome</keyword>